<feature type="transmembrane region" description="Helical" evidence="1">
    <location>
        <begin position="91"/>
        <end position="112"/>
    </location>
</feature>
<feature type="transmembrane region" description="Helical" evidence="1">
    <location>
        <begin position="63"/>
        <end position="85"/>
    </location>
</feature>
<accession>A0A7J9SGY8</accession>
<protein>
    <submittedName>
        <fullName evidence="2">Uncharacterized protein</fullName>
    </submittedName>
</protein>
<comment type="caution">
    <text evidence="2">The sequence shown here is derived from an EMBL/GenBank/DDBJ whole genome shotgun (WGS) entry which is preliminary data.</text>
</comment>
<proteinExistence type="predicted"/>
<evidence type="ECO:0000313" key="2">
    <source>
        <dbReference type="EMBL" id="MBB6645266.1"/>
    </source>
</evidence>
<keyword evidence="1" id="KW-0812">Transmembrane</keyword>
<dbReference type="Pfam" id="PF09997">
    <property type="entry name" value="DUF2238"/>
    <property type="match status" value="1"/>
</dbReference>
<evidence type="ECO:0000313" key="3">
    <source>
        <dbReference type="Proteomes" id="UP000546257"/>
    </source>
</evidence>
<keyword evidence="1" id="KW-0472">Membrane</keyword>
<organism evidence="2 3">
    <name type="scientific">Halobellus ruber</name>
    <dbReference type="NCBI Taxonomy" id="2761102"/>
    <lineage>
        <taxon>Archaea</taxon>
        <taxon>Methanobacteriati</taxon>
        <taxon>Methanobacteriota</taxon>
        <taxon>Stenosarchaea group</taxon>
        <taxon>Halobacteria</taxon>
        <taxon>Halobacteriales</taxon>
        <taxon>Haloferacaceae</taxon>
        <taxon>Halobellus</taxon>
    </lineage>
</organism>
<keyword evidence="1" id="KW-1133">Transmembrane helix</keyword>
<dbReference type="AlphaFoldDB" id="A0A7J9SGY8"/>
<gene>
    <name evidence="2" type="ORF">H5V44_02965</name>
</gene>
<reference evidence="2 3" key="1">
    <citation type="submission" date="2020-08" db="EMBL/GenBank/DDBJ databases">
        <authorList>
            <person name="Seo M.-J."/>
        </authorList>
    </citation>
    <scope>NUCLEOTIDE SEQUENCE [LARGE SCALE GENOMIC DNA]</scope>
    <source>
        <strain evidence="2 3">MBLA0160</strain>
    </source>
</reference>
<name>A0A7J9SGY8_9EURY</name>
<dbReference type="EMBL" id="JACKXD010000001">
    <property type="protein sequence ID" value="MBB6645266.1"/>
    <property type="molecule type" value="Genomic_DNA"/>
</dbReference>
<feature type="transmembrane region" description="Helical" evidence="1">
    <location>
        <begin position="159"/>
        <end position="179"/>
    </location>
</feature>
<dbReference type="InterPro" id="IPR014509">
    <property type="entry name" value="YjdF-like"/>
</dbReference>
<feature type="transmembrane region" description="Helical" evidence="1">
    <location>
        <begin position="124"/>
        <end position="147"/>
    </location>
</feature>
<keyword evidence="3" id="KW-1185">Reference proteome</keyword>
<sequence>MAPSPHLSPKLAVGVGAFLLTLVATAATRRSAGYPASHPLRSWPSVLLGRLRRELPRGDRRSLAWLAIAAWSVLVSILHFGGIHYNVYTRLPWWDLLTHAMGGVGVGAVLAMTFRTSTLRSPGWIPSGVLAIGAGFEVYEFVFKTFWYRWSLSFYVTDTAIDLVINTVGAVVVAAAVTVHRRRVGPSDPVAADAEPADPTTDTD</sequence>
<dbReference type="Proteomes" id="UP000546257">
    <property type="component" value="Unassembled WGS sequence"/>
</dbReference>
<evidence type="ECO:0000256" key="1">
    <source>
        <dbReference type="SAM" id="Phobius"/>
    </source>
</evidence>
<dbReference type="RefSeq" id="WP_185191629.1">
    <property type="nucleotide sequence ID" value="NZ_JACKXD010000001.1"/>
</dbReference>